<feature type="compositionally biased region" description="Basic and acidic residues" evidence="5">
    <location>
        <begin position="693"/>
        <end position="702"/>
    </location>
</feature>
<evidence type="ECO:0000259" key="7">
    <source>
        <dbReference type="PROSITE" id="PS50089"/>
    </source>
</evidence>
<dbReference type="Proteomes" id="UP000824890">
    <property type="component" value="Unassembled WGS sequence"/>
</dbReference>
<reference evidence="8 9" key="1">
    <citation type="submission" date="2021-05" db="EMBL/GenBank/DDBJ databases">
        <title>Genome Assembly of Synthetic Allotetraploid Brassica napus Reveals Homoeologous Exchanges between Subgenomes.</title>
        <authorList>
            <person name="Davis J.T."/>
        </authorList>
    </citation>
    <scope>NUCLEOTIDE SEQUENCE [LARGE SCALE GENOMIC DNA]</scope>
    <source>
        <strain evidence="9">cv. Da-Ae</strain>
        <tissue evidence="8">Seedling</tissue>
    </source>
</reference>
<keyword evidence="6" id="KW-0472">Membrane</keyword>
<feature type="transmembrane region" description="Helical" evidence="6">
    <location>
        <begin position="121"/>
        <end position="141"/>
    </location>
</feature>
<dbReference type="Gene3D" id="3.30.40.10">
    <property type="entry name" value="Zinc/RING finger domain, C3HC4 (zinc finger)"/>
    <property type="match status" value="1"/>
</dbReference>
<gene>
    <name evidence="8" type="ORF">HID58_063920</name>
</gene>
<keyword evidence="6" id="KW-0812">Transmembrane</keyword>
<dbReference type="SUPFAM" id="SSF57850">
    <property type="entry name" value="RING/U-box"/>
    <property type="match status" value="1"/>
</dbReference>
<evidence type="ECO:0000313" key="9">
    <source>
        <dbReference type="Proteomes" id="UP000824890"/>
    </source>
</evidence>
<evidence type="ECO:0000256" key="1">
    <source>
        <dbReference type="ARBA" id="ARBA00022723"/>
    </source>
</evidence>
<evidence type="ECO:0000256" key="4">
    <source>
        <dbReference type="PROSITE-ProRule" id="PRU00175"/>
    </source>
</evidence>
<evidence type="ECO:0000256" key="6">
    <source>
        <dbReference type="SAM" id="Phobius"/>
    </source>
</evidence>
<comment type="caution">
    <text evidence="8">The sequence shown here is derived from an EMBL/GenBank/DDBJ whole genome shotgun (WGS) entry which is preliminary data.</text>
</comment>
<feature type="compositionally biased region" description="Low complexity" evidence="5">
    <location>
        <begin position="668"/>
        <end position="690"/>
    </location>
</feature>
<evidence type="ECO:0000256" key="3">
    <source>
        <dbReference type="ARBA" id="ARBA00022833"/>
    </source>
</evidence>
<feature type="compositionally biased region" description="Basic and acidic residues" evidence="5">
    <location>
        <begin position="44"/>
        <end position="53"/>
    </location>
</feature>
<feature type="compositionally biased region" description="Acidic residues" evidence="5">
    <location>
        <begin position="25"/>
        <end position="43"/>
    </location>
</feature>
<evidence type="ECO:0000313" key="8">
    <source>
        <dbReference type="EMBL" id="KAH0876526.1"/>
    </source>
</evidence>
<dbReference type="PROSITE" id="PS50089">
    <property type="entry name" value="ZF_RING_2"/>
    <property type="match status" value="1"/>
</dbReference>
<dbReference type="PANTHER" id="PTHR46537">
    <property type="entry name" value="OS11G0578200 PROTEIN"/>
    <property type="match status" value="1"/>
</dbReference>
<dbReference type="CDD" id="cd16531">
    <property type="entry name" value="RING-HC_RING1-like"/>
    <property type="match status" value="1"/>
</dbReference>
<proteinExistence type="predicted"/>
<name>A0ABQ7Z8H5_BRANA</name>
<feature type="domain" description="RING-type" evidence="7">
    <location>
        <begin position="499"/>
        <end position="539"/>
    </location>
</feature>
<organism evidence="8 9">
    <name type="scientific">Brassica napus</name>
    <name type="common">Rape</name>
    <dbReference type="NCBI Taxonomy" id="3708"/>
    <lineage>
        <taxon>Eukaryota</taxon>
        <taxon>Viridiplantae</taxon>
        <taxon>Streptophyta</taxon>
        <taxon>Embryophyta</taxon>
        <taxon>Tracheophyta</taxon>
        <taxon>Spermatophyta</taxon>
        <taxon>Magnoliopsida</taxon>
        <taxon>eudicotyledons</taxon>
        <taxon>Gunneridae</taxon>
        <taxon>Pentapetalae</taxon>
        <taxon>rosids</taxon>
        <taxon>malvids</taxon>
        <taxon>Brassicales</taxon>
        <taxon>Brassicaceae</taxon>
        <taxon>Brassiceae</taxon>
        <taxon>Brassica</taxon>
    </lineage>
</organism>
<feature type="region of interest" description="Disordered" evidence="5">
    <location>
        <begin position="593"/>
        <end position="735"/>
    </location>
</feature>
<dbReference type="InterPro" id="IPR044592">
    <property type="entry name" value="RING1A/B"/>
</dbReference>
<evidence type="ECO:0000256" key="5">
    <source>
        <dbReference type="SAM" id="MobiDB-lite"/>
    </source>
</evidence>
<dbReference type="InterPro" id="IPR013083">
    <property type="entry name" value="Znf_RING/FYVE/PHD"/>
</dbReference>
<feature type="region of interest" description="Disordered" evidence="5">
    <location>
        <begin position="1"/>
        <end position="61"/>
    </location>
</feature>
<evidence type="ECO:0000256" key="2">
    <source>
        <dbReference type="ARBA" id="ARBA00022771"/>
    </source>
</evidence>
<feature type="compositionally biased region" description="Polar residues" evidence="5">
    <location>
        <begin position="718"/>
        <end position="733"/>
    </location>
</feature>
<keyword evidence="9" id="KW-1185">Reference proteome</keyword>
<keyword evidence="2 4" id="KW-0863">Zinc-finger</keyword>
<keyword evidence="1" id="KW-0479">Metal-binding</keyword>
<dbReference type="PANTHER" id="PTHR46537:SF1">
    <property type="entry name" value="E3 UBIQUITIN-PROTEIN LIGASE RING1B-RELATED"/>
    <property type="match status" value="1"/>
</dbReference>
<dbReference type="SMART" id="SM00184">
    <property type="entry name" value="RING"/>
    <property type="match status" value="1"/>
</dbReference>
<dbReference type="Pfam" id="PF13923">
    <property type="entry name" value="zf-C3HC4_2"/>
    <property type="match status" value="1"/>
</dbReference>
<feature type="compositionally biased region" description="Basic and acidic residues" evidence="5">
    <location>
        <begin position="629"/>
        <end position="641"/>
    </location>
</feature>
<dbReference type="InterPro" id="IPR001841">
    <property type="entry name" value="Znf_RING"/>
</dbReference>
<keyword evidence="6" id="KW-1133">Transmembrane helix</keyword>
<accession>A0ABQ7Z8H5</accession>
<protein>
    <recommendedName>
        <fullName evidence="7">RING-type domain-containing protein</fullName>
    </recommendedName>
</protein>
<dbReference type="InterPro" id="IPR017907">
    <property type="entry name" value="Znf_RING_CS"/>
</dbReference>
<dbReference type="PROSITE" id="PS00518">
    <property type="entry name" value="ZF_RING_1"/>
    <property type="match status" value="1"/>
</dbReference>
<dbReference type="EMBL" id="JAGKQM010000015">
    <property type="protein sequence ID" value="KAH0876526.1"/>
    <property type="molecule type" value="Genomic_DNA"/>
</dbReference>
<keyword evidence="3" id="KW-0862">Zinc</keyword>
<sequence>MPALNNFSAAEKEDDQLGRTTQAEEKEEDPDHMDVMEEEEALEEEGKGSKERSPSSTSEEQSESDTVVFLLKYHKVYSSVAKSFALINLSGTILEKLLWSPFHGVGGAFSRQRRLCFLPPMLLFTLVSVYLSSFGVFVLSFPCSAPPSFEMTRMAFSGGLDTTGIVCFSGGSRSTSRPSVSSPRCSLYLGSSLVSCRSASLVSINVTQRLSTEDFRRISSSLPPQVLLPPLVSGDRTSAVCGAPRLTRRSDLEAFWLIWTISPRFTTTTFIPTRSRFKRLYYGYGEVRRADDSSAPSSIDGGVSLVDFGEINLPSADTPCFITGDCPFKSDKNPKLSSLPIKQAFSLKPRMLIFWAWPCKICESVIHLAGPPNLKLVFDDLLSVAKMQRISGGFTGAFILSLMPYFPFTKNSLPVGSPGWSLSSPYLLSMKGEEFPNSLLSSGFSFLVYESWSSKSLYVTISMLSDFVVKVTPTLSSFVSNPLFIEGIDLEDIRTYVQCPICLGIIRKTRTFMECLHRFCQECIDKSMRFGNHECPACRKHVASRRSLRPDPKFDAFIAAIFGNIDSYEEQDLAFDGDELARNMQIQATIAQVSQRQSEALVKTKSSGKDAPRSQPSGSGSRRRRRNSRNMEHDTSQAAHDDDGDNNRVNASSSAEILPRKRNRRSAARSTAQPSSSSCPSNNDNNCANDVTEEAHHRDSRGIAHGFAWGKGGRRSNARQGNNNQGASSSKSVRNARLNRLVDYLSTLESNSV</sequence>